<dbReference type="Pfam" id="PF12146">
    <property type="entry name" value="Hydrolase_4"/>
    <property type="match status" value="1"/>
</dbReference>
<reference evidence="2 3" key="1">
    <citation type="submission" date="2017-10" db="EMBL/GenBank/DDBJ databases">
        <title>Massilia psychrophilum sp. nov., a novel purple-pigmented bacterium isolated from Tianshan glacier, Xinjiang Municipality, China.</title>
        <authorList>
            <person name="Wang H."/>
        </authorList>
    </citation>
    <scope>NUCLEOTIDE SEQUENCE [LARGE SCALE GENOMIC DNA]</scope>
    <source>
        <strain evidence="2 3">JCM 30813</strain>
    </source>
</reference>
<sequence>MNYEEQAITFDCHGASLYGIASVPQQSGARGVLIVVGGPQYRVGSHRQFALLARSLASQGIPAMRFDYRGMGDSVGEPRTFEEVGPDLRAAIDHFIVTVPGMQEVVIWGLCDAAAAALFYGAEDARVCGLVLLNPWVRTSGGHAKATLKHYYLERLLQPALWRKIVSGRFNYRGALRSLASVAGAAAKPAATGSGVGHAAAADAPLPDRMLAGLANFKGKVLLILSGRDLTAREFSDLAKGSAKWQRLLGASRVTRHALDEADHTFSRRVWRDQVSTWTGDWIKSW</sequence>
<dbReference type="AlphaFoldDB" id="A0A2G8T124"/>
<gene>
    <name evidence="2" type="ORF">CR103_13070</name>
</gene>
<keyword evidence="2" id="KW-0378">Hydrolase</keyword>
<evidence type="ECO:0000313" key="2">
    <source>
        <dbReference type="EMBL" id="PIL39408.1"/>
    </source>
</evidence>
<dbReference type="GO" id="GO:0016787">
    <property type="term" value="F:hydrolase activity"/>
    <property type="evidence" value="ECO:0007669"/>
    <property type="project" value="UniProtKB-KW"/>
</dbReference>
<protein>
    <submittedName>
        <fullName evidence="2">Hydrolase 1, exosortase A system-associated</fullName>
    </submittedName>
</protein>
<comment type="caution">
    <text evidence="2">The sequence shown here is derived from an EMBL/GenBank/DDBJ whole genome shotgun (WGS) entry which is preliminary data.</text>
</comment>
<dbReference type="Gene3D" id="3.40.50.1820">
    <property type="entry name" value="alpha/beta hydrolase"/>
    <property type="match status" value="1"/>
</dbReference>
<dbReference type="InterPro" id="IPR029058">
    <property type="entry name" value="AB_hydrolase_fold"/>
</dbReference>
<keyword evidence="3" id="KW-1185">Reference proteome</keyword>
<dbReference type="InterPro" id="IPR022742">
    <property type="entry name" value="Hydrolase_4"/>
</dbReference>
<dbReference type="OrthoDB" id="5379975at2"/>
<dbReference type="InterPro" id="IPR017531">
    <property type="entry name" value="Hydrolase-1_PEP"/>
</dbReference>
<evidence type="ECO:0000259" key="1">
    <source>
        <dbReference type="Pfam" id="PF12146"/>
    </source>
</evidence>
<proteinExistence type="predicted"/>
<dbReference type="EMBL" id="PDOB01000019">
    <property type="protein sequence ID" value="PIL39408.1"/>
    <property type="molecule type" value="Genomic_DNA"/>
</dbReference>
<dbReference type="SUPFAM" id="SSF53474">
    <property type="entry name" value="alpha/beta-Hydrolases"/>
    <property type="match status" value="1"/>
</dbReference>
<name>A0A2G8T124_9BURK</name>
<dbReference type="Proteomes" id="UP000228593">
    <property type="component" value="Unassembled WGS sequence"/>
</dbReference>
<evidence type="ECO:0000313" key="3">
    <source>
        <dbReference type="Proteomes" id="UP000228593"/>
    </source>
</evidence>
<feature type="domain" description="Serine aminopeptidase S33" evidence="1">
    <location>
        <begin position="46"/>
        <end position="233"/>
    </location>
</feature>
<organism evidence="2 3">
    <name type="scientific">Massilia psychrophila</name>
    <dbReference type="NCBI Taxonomy" id="1603353"/>
    <lineage>
        <taxon>Bacteria</taxon>
        <taxon>Pseudomonadati</taxon>
        <taxon>Pseudomonadota</taxon>
        <taxon>Betaproteobacteria</taxon>
        <taxon>Burkholderiales</taxon>
        <taxon>Oxalobacteraceae</taxon>
        <taxon>Telluria group</taxon>
        <taxon>Massilia</taxon>
    </lineage>
</organism>
<accession>A0A2G8T124</accession>
<dbReference type="NCBIfam" id="TIGR03100">
    <property type="entry name" value="hydr1_PEP"/>
    <property type="match status" value="1"/>
</dbReference>